<evidence type="ECO:0000256" key="4">
    <source>
        <dbReference type="SAM" id="MobiDB-lite"/>
    </source>
</evidence>
<feature type="region of interest" description="Disordered" evidence="4">
    <location>
        <begin position="289"/>
        <end position="361"/>
    </location>
</feature>
<dbReference type="AlphaFoldDB" id="A0A9Q0LGQ5"/>
<dbReference type="Pfam" id="PF00929">
    <property type="entry name" value="RNase_T"/>
    <property type="match status" value="1"/>
</dbReference>
<keyword evidence="3 6" id="KW-0269">Exonuclease</keyword>
<accession>A0A9Q0LGQ5</accession>
<feature type="compositionally biased region" description="Low complexity" evidence="4">
    <location>
        <begin position="289"/>
        <end position="317"/>
    </location>
</feature>
<comment type="caution">
    <text evidence="6">The sequence shown here is derived from an EMBL/GenBank/DDBJ whole genome shotgun (WGS) entry which is preliminary data.</text>
</comment>
<feature type="compositionally biased region" description="Basic residues" evidence="4">
    <location>
        <begin position="318"/>
        <end position="332"/>
    </location>
</feature>
<dbReference type="Gene3D" id="3.30.420.10">
    <property type="entry name" value="Ribonuclease H-like superfamily/Ribonuclease H"/>
    <property type="match status" value="1"/>
</dbReference>
<dbReference type="PANTHER" id="PTHR23044:SF61">
    <property type="entry name" value="3'-5' EXORIBONUCLEASE 1-RELATED"/>
    <property type="match status" value="1"/>
</dbReference>
<sequence length="361" mass="42765">MFDFLLVLDFEATCGGPCKGRLVEIIEMPTLILNTKTLKIEDTFHSYIRPEIFPRLTKFCENLTGIEQEIVDKSPVFIQVLFCFEKWLISHNLIDSQRKKIGNWTFITCGNSDLQTLLTYQLVNSRMIQRPDYFNDWIDLQKVFSQFYKSDKPGLMNMLNHLNFVFRGTLHSGIDDAQNTARIVVKMIQDGAIFDETFLVYWKTNRLWREYLYQEKKNYQKSNPNLKENQAIQTLLNISFSDESSSESEPEDIFNEDILEDKIKKYHLLIDHDFNPNKNINYRTNKINRNKTNQNSNQNSNQNQNQKNQKNQNQKNQKNQKRNNQGKKKKSSFQRTKVLFRIDPSSDEDDYDYDSNYVGYK</sequence>
<dbReference type="Proteomes" id="UP001149090">
    <property type="component" value="Unassembled WGS sequence"/>
</dbReference>
<dbReference type="OrthoDB" id="448399at2759"/>
<keyword evidence="7" id="KW-1185">Reference proteome</keyword>
<dbReference type="PANTHER" id="PTHR23044">
    <property type="entry name" value="3'-5' EXONUCLEASE ERI1-RELATED"/>
    <property type="match status" value="1"/>
</dbReference>
<dbReference type="InterPro" id="IPR013520">
    <property type="entry name" value="Ribonucl_H"/>
</dbReference>
<organism evidence="6 7">
    <name type="scientific">Anaeramoeba ignava</name>
    <name type="common">Anaerobic marine amoeba</name>
    <dbReference type="NCBI Taxonomy" id="1746090"/>
    <lineage>
        <taxon>Eukaryota</taxon>
        <taxon>Metamonada</taxon>
        <taxon>Anaeramoebidae</taxon>
        <taxon>Anaeramoeba</taxon>
    </lineage>
</organism>
<protein>
    <submittedName>
        <fullName evidence="6">3'-5' exonuclease eri1-related</fullName>
    </submittedName>
</protein>
<reference evidence="6" key="1">
    <citation type="submission" date="2022-10" db="EMBL/GenBank/DDBJ databases">
        <title>Novel sulphate-reducing endosymbionts in the free-living metamonad Anaeramoeba.</title>
        <authorList>
            <person name="Jerlstrom-Hultqvist J."/>
            <person name="Cepicka I."/>
            <person name="Gallot-Lavallee L."/>
            <person name="Salas-Leiva D."/>
            <person name="Curtis B.A."/>
            <person name="Zahonova K."/>
            <person name="Pipaliya S."/>
            <person name="Dacks J."/>
            <person name="Roger A.J."/>
        </authorList>
    </citation>
    <scope>NUCLEOTIDE SEQUENCE</scope>
    <source>
        <strain evidence="6">BMAN</strain>
    </source>
</reference>
<dbReference type="InterPro" id="IPR036397">
    <property type="entry name" value="RNaseH_sf"/>
</dbReference>
<evidence type="ECO:0000256" key="3">
    <source>
        <dbReference type="ARBA" id="ARBA00022839"/>
    </source>
</evidence>
<gene>
    <name evidence="6" type="ORF">M0811_09510</name>
</gene>
<keyword evidence="1" id="KW-0540">Nuclease</keyword>
<dbReference type="InterPro" id="IPR051274">
    <property type="entry name" value="3-5_Exoribonuclease"/>
</dbReference>
<evidence type="ECO:0000256" key="2">
    <source>
        <dbReference type="ARBA" id="ARBA00022801"/>
    </source>
</evidence>
<name>A0A9Q0LGQ5_ANAIG</name>
<dbReference type="SUPFAM" id="SSF53098">
    <property type="entry name" value="Ribonuclease H-like"/>
    <property type="match status" value="1"/>
</dbReference>
<dbReference type="InterPro" id="IPR012337">
    <property type="entry name" value="RNaseH-like_sf"/>
</dbReference>
<dbReference type="GO" id="GO:0000175">
    <property type="term" value="F:3'-5'-RNA exonuclease activity"/>
    <property type="evidence" value="ECO:0007669"/>
    <property type="project" value="InterPro"/>
</dbReference>
<dbReference type="EMBL" id="JAPDFW010000082">
    <property type="protein sequence ID" value="KAJ5072130.1"/>
    <property type="molecule type" value="Genomic_DNA"/>
</dbReference>
<dbReference type="InterPro" id="IPR047201">
    <property type="entry name" value="ERI-1_3'hExo-like"/>
</dbReference>
<proteinExistence type="predicted"/>
<evidence type="ECO:0000256" key="1">
    <source>
        <dbReference type="ARBA" id="ARBA00022722"/>
    </source>
</evidence>
<dbReference type="SMART" id="SM00479">
    <property type="entry name" value="EXOIII"/>
    <property type="match status" value="1"/>
</dbReference>
<evidence type="ECO:0000313" key="6">
    <source>
        <dbReference type="EMBL" id="KAJ5072130.1"/>
    </source>
</evidence>
<feature type="domain" description="Exonuclease" evidence="5">
    <location>
        <begin position="4"/>
        <end position="193"/>
    </location>
</feature>
<evidence type="ECO:0000313" key="7">
    <source>
        <dbReference type="Proteomes" id="UP001149090"/>
    </source>
</evidence>
<dbReference type="CDD" id="cd06133">
    <property type="entry name" value="ERI-1_3'hExo_like"/>
    <property type="match status" value="1"/>
</dbReference>
<keyword evidence="2" id="KW-0378">Hydrolase</keyword>
<evidence type="ECO:0000259" key="5">
    <source>
        <dbReference type="SMART" id="SM00479"/>
    </source>
</evidence>
<dbReference type="GO" id="GO:0003676">
    <property type="term" value="F:nucleic acid binding"/>
    <property type="evidence" value="ECO:0007669"/>
    <property type="project" value="InterPro"/>
</dbReference>